<feature type="compositionally biased region" description="Polar residues" evidence="1">
    <location>
        <begin position="57"/>
        <end position="68"/>
    </location>
</feature>
<protein>
    <recommendedName>
        <fullName evidence="4">Ubiquitin-like protease family profile domain-containing protein</fullName>
    </recommendedName>
</protein>
<comment type="caution">
    <text evidence="2">The sequence shown here is derived from an EMBL/GenBank/DDBJ whole genome shotgun (WGS) entry which is preliminary data.</text>
</comment>
<proteinExistence type="predicted"/>
<dbReference type="AlphaFoldDB" id="A0AAW0UWM2"/>
<dbReference type="Proteomes" id="UP001487740">
    <property type="component" value="Unassembled WGS sequence"/>
</dbReference>
<organism evidence="2 3">
    <name type="scientific">Scylla paramamosain</name>
    <name type="common">Mud crab</name>
    <dbReference type="NCBI Taxonomy" id="85552"/>
    <lineage>
        <taxon>Eukaryota</taxon>
        <taxon>Metazoa</taxon>
        <taxon>Ecdysozoa</taxon>
        <taxon>Arthropoda</taxon>
        <taxon>Crustacea</taxon>
        <taxon>Multicrustacea</taxon>
        <taxon>Malacostraca</taxon>
        <taxon>Eumalacostraca</taxon>
        <taxon>Eucarida</taxon>
        <taxon>Decapoda</taxon>
        <taxon>Pleocyemata</taxon>
        <taxon>Brachyura</taxon>
        <taxon>Eubrachyura</taxon>
        <taxon>Portunoidea</taxon>
        <taxon>Portunidae</taxon>
        <taxon>Portuninae</taxon>
        <taxon>Scylla</taxon>
    </lineage>
</organism>
<gene>
    <name evidence="2" type="ORF">O3P69_000799</name>
</gene>
<reference evidence="2 3" key="1">
    <citation type="submission" date="2023-03" db="EMBL/GenBank/DDBJ databases">
        <title>High-quality genome of Scylla paramamosain provides insights in environmental adaptation.</title>
        <authorList>
            <person name="Zhang L."/>
        </authorList>
    </citation>
    <scope>NUCLEOTIDE SEQUENCE [LARGE SCALE GENOMIC DNA]</scope>
    <source>
        <strain evidence="2">LZ_2023a</strain>
        <tissue evidence="2">Muscle</tissue>
    </source>
</reference>
<evidence type="ECO:0000313" key="2">
    <source>
        <dbReference type="EMBL" id="KAK8402692.1"/>
    </source>
</evidence>
<keyword evidence="3" id="KW-1185">Reference proteome</keyword>
<evidence type="ECO:0000313" key="3">
    <source>
        <dbReference type="Proteomes" id="UP001487740"/>
    </source>
</evidence>
<feature type="region of interest" description="Disordered" evidence="1">
    <location>
        <begin position="54"/>
        <end position="102"/>
    </location>
</feature>
<accession>A0AAW0UWM2</accession>
<dbReference type="PANTHER" id="PTHR34718:SF2">
    <property type="entry name" value="PHD-TYPE DOMAIN-CONTAINING PROTEIN"/>
    <property type="match status" value="1"/>
</dbReference>
<evidence type="ECO:0008006" key="4">
    <source>
        <dbReference type="Google" id="ProtNLM"/>
    </source>
</evidence>
<feature type="compositionally biased region" description="Acidic residues" evidence="1">
    <location>
        <begin position="73"/>
        <end position="84"/>
    </location>
</feature>
<dbReference type="EMBL" id="JARAKH010000007">
    <property type="protein sequence ID" value="KAK8402692.1"/>
    <property type="molecule type" value="Genomic_DNA"/>
</dbReference>
<name>A0AAW0UWM2_SCYPA</name>
<evidence type="ECO:0000256" key="1">
    <source>
        <dbReference type="SAM" id="MobiDB-lite"/>
    </source>
</evidence>
<dbReference type="PANTHER" id="PTHR34718">
    <property type="entry name" value="PHD-TYPE DOMAIN-CONTAINING PROTEIN"/>
    <property type="match status" value="1"/>
</dbReference>
<sequence>MEQISPLPPPVFPITFKFLSQDISPGQIMFPSVREPTPFRVKQLVEDILATDDASHGGTQSLHTDSCNTDTATDTECETADDDASSSSDYETADGDACTQDSDLDTGDEWTFLLDEDLISDQEISSPDHDLTLDQDMDDEWTSLLDEDLTSVQENSPLLDMTSDQGISSPDDHLACHGGEEHREAFRREAESCTVLFQPLPLPRLRSADGRDILGRRWLSDDVIDLAQDILQTRFPQTSQPVRLRRGLHPAPAPAPRHVSFPAGDEPLCAAAPGLHGGLWPPGGLSTCTTALVEQLQELHVPPSGAIVQPVQHQNDRYSCGLFALAFAFSIAVGQDPCTVRYEGVSMAPHLVRCLERGVVQSFPSVPLGRGR</sequence>